<evidence type="ECO:0000259" key="1">
    <source>
        <dbReference type="Pfam" id="PF01592"/>
    </source>
</evidence>
<gene>
    <name evidence="2" type="ORF">C5T88_04380</name>
</gene>
<dbReference type="SUPFAM" id="SSF82649">
    <property type="entry name" value="SufE/NifU"/>
    <property type="match status" value="1"/>
</dbReference>
<dbReference type="GO" id="GO:0005506">
    <property type="term" value="F:iron ion binding"/>
    <property type="evidence" value="ECO:0007669"/>
    <property type="project" value="InterPro"/>
</dbReference>
<dbReference type="CDD" id="cd06664">
    <property type="entry name" value="IscU_like"/>
    <property type="match status" value="1"/>
</dbReference>
<protein>
    <recommendedName>
        <fullName evidence="1">NIF system FeS cluster assembly NifU N-terminal domain-containing protein</fullName>
    </recommendedName>
</protein>
<dbReference type="Pfam" id="PF01592">
    <property type="entry name" value="NifU_N"/>
    <property type="match status" value="1"/>
</dbReference>
<proteinExistence type="predicted"/>
<accession>A0A2S0NL87</accession>
<sequence>MSFLHRRVMKQYTEQEMRKIIVERYSKPQNFSEQKPNLYAEVKLKLDTCSDQLNLFIKTANNLIIDVKFNGTGCAIATASADILCEMMKDESFEKAGELLNEYTHLIEHDQEVDANLLNDLIVFQNVYKQRARKKCATLFSNGLLTIIKGENNEK</sequence>
<dbReference type="Proteomes" id="UP000239250">
    <property type="component" value="Chromosome"/>
</dbReference>
<name>A0A2S0NL87_9MOLU</name>
<feature type="domain" description="NIF system FeS cluster assembly NifU N-terminal" evidence="1">
    <location>
        <begin position="19"/>
        <end position="136"/>
    </location>
</feature>
<dbReference type="InterPro" id="IPR002871">
    <property type="entry name" value="NIF_FeS_clus_asmbl_NifU_N"/>
</dbReference>
<dbReference type="Gene3D" id="3.90.1010.10">
    <property type="match status" value="1"/>
</dbReference>
<reference evidence="3" key="1">
    <citation type="submission" date="2018-02" db="EMBL/GenBank/DDBJ databases">
        <title>Firefly genomes illuminate parallel origins of bioluminescence in beetles.</title>
        <authorList>
            <person name="Fallon T.R."/>
            <person name="Lower S.E.S."/>
            <person name="Behringer M."/>
            <person name="Weng J.-K."/>
        </authorList>
    </citation>
    <scope>NUCLEOTIDE SEQUENCE [LARGE SCALE GENOMIC DNA]</scope>
</reference>
<organism evidence="2 3">
    <name type="scientific">Williamsoniiplasma luminosum</name>
    <dbReference type="NCBI Taxonomy" id="214888"/>
    <lineage>
        <taxon>Bacteria</taxon>
        <taxon>Bacillati</taxon>
        <taxon>Mycoplasmatota</taxon>
        <taxon>Mollicutes</taxon>
        <taxon>Entomoplasmatales</taxon>
        <taxon>Williamsoniiplasma</taxon>
    </lineage>
</organism>
<evidence type="ECO:0000313" key="2">
    <source>
        <dbReference type="EMBL" id="AVP49776.1"/>
    </source>
</evidence>
<dbReference type="EMBL" id="CP027019">
    <property type="protein sequence ID" value="AVP49776.1"/>
    <property type="molecule type" value="Genomic_DNA"/>
</dbReference>
<dbReference type="GO" id="GO:0051536">
    <property type="term" value="F:iron-sulfur cluster binding"/>
    <property type="evidence" value="ECO:0007669"/>
    <property type="project" value="InterPro"/>
</dbReference>
<dbReference type="AlphaFoldDB" id="A0A2S0NL87"/>
<evidence type="ECO:0000313" key="3">
    <source>
        <dbReference type="Proteomes" id="UP000239250"/>
    </source>
</evidence>
<dbReference type="GO" id="GO:0016226">
    <property type="term" value="P:iron-sulfur cluster assembly"/>
    <property type="evidence" value="ECO:0007669"/>
    <property type="project" value="InterPro"/>
</dbReference>